<dbReference type="Proteomes" id="UP000261640">
    <property type="component" value="Unplaced"/>
</dbReference>
<organism evidence="11 12">
    <name type="scientific">Mastacembelus armatus</name>
    <name type="common">zig-zag eel</name>
    <dbReference type="NCBI Taxonomy" id="205130"/>
    <lineage>
        <taxon>Eukaryota</taxon>
        <taxon>Metazoa</taxon>
        <taxon>Chordata</taxon>
        <taxon>Craniata</taxon>
        <taxon>Vertebrata</taxon>
        <taxon>Euteleostomi</taxon>
        <taxon>Actinopterygii</taxon>
        <taxon>Neopterygii</taxon>
        <taxon>Teleostei</taxon>
        <taxon>Neoteleostei</taxon>
        <taxon>Acanthomorphata</taxon>
        <taxon>Anabantaria</taxon>
        <taxon>Synbranchiformes</taxon>
        <taxon>Mastacembelidae</taxon>
        <taxon>Mastacembelus</taxon>
    </lineage>
</organism>
<evidence type="ECO:0000256" key="4">
    <source>
        <dbReference type="ARBA" id="ARBA00022729"/>
    </source>
</evidence>
<dbReference type="Ensembl" id="ENSMAMT00000034613.2">
    <property type="protein sequence ID" value="ENSMAMP00000033749.1"/>
    <property type="gene ID" value="ENSMAMG00000022690.2"/>
</dbReference>
<keyword evidence="3 8" id="KW-0812">Transmembrane</keyword>
<accession>A0A3Q3NKF5</accession>
<evidence type="ECO:0000256" key="8">
    <source>
        <dbReference type="RuleBase" id="RU003827"/>
    </source>
</evidence>
<dbReference type="AlphaFoldDB" id="A0A3Q3NKF5"/>
<evidence type="ECO:0000256" key="3">
    <source>
        <dbReference type="ARBA" id="ARBA00022692"/>
    </source>
</evidence>
<evidence type="ECO:0000256" key="7">
    <source>
        <dbReference type="ARBA" id="ARBA00023136"/>
    </source>
</evidence>
<dbReference type="Pfam" id="PF01105">
    <property type="entry name" value="EMP24_GP25L"/>
    <property type="match status" value="1"/>
</dbReference>
<dbReference type="InterPro" id="IPR009038">
    <property type="entry name" value="GOLD_dom"/>
</dbReference>
<feature type="signal peptide" evidence="9">
    <location>
        <begin position="1"/>
        <end position="17"/>
    </location>
</feature>
<protein>
    <submittedName>
        <fullName evidence="11">Transmembrane emp24 domain-containing protein 6-like</fullName>
    </submittedName>
</protein>
<evidence type="ECO:0000256" key="6">
    <source>
        <dbReference type="ARBA" id="ARBA00022989"/>
    </source>
</evidence>
<dbReference type="STRING" id="205130.ENSMAMP00000033749"/>
<dbReference type="InterPro" id="IPR015720">
    <property type="entry name" value="Emp24-like"/>
</dbReference>
<dbReference type="PROSITE" id="PS50866">
    <property type="entry name" value="GOLD"/>
    <property type="match status" value="1"/>
</dbReference>
<reference evidence="11" key="1">
    <citation type="submission" date="2025-08" db="UniProtKB">
        <authorList>
            <consortium name="Ensembl"/>
        </authorList>
    </citation>
    <scope>IDENTIFICATION</scope>
</reference>
<reference evidence="11" key="2">
    <citation type="submission" date="2025-09" db="UniProtKB">
        <authorList>
            <consortium name="Ensembl"/>
        </authorList>
    </citation>
    <scope>IDENTIFICATION</scope>
</reference>
<evidence type="ECO:0000256" key="5">
    <source>
        <dbReference type="ARBA" id="ARBA00022824"/>
    </source>
</evidence>
<evidence type="ECO:0000313" key="12">
    <source>
        <dbReference type="Proteomes" id="UP000261640"/>
    </source>
</evidence>
<dbReference type="InParanoid" id="A0A3Q3NKF5"/>
<dbReference type="SMART" id="SM01190">
    <property type="entry name" value="EMP24_GP25L"/>
    <property type="match status" value="1"/>
</dbReference>
<dbReference type="PANTHER" id="PTHR22811">
    <property type="entry name" value="TRANSMEMBRANE EMP24 DOMAIN-CONTAINING PROTEIN"/>
    <property type="match status" value="1"/>
</dbReference>
<proteinExistence type="inferred from homology"/>
<dbReference type="GO" id="GO:0005789">
    <property type="term" value="C:endoplasmic reticulum membrane"/>
    <property type="evidence" value="ECO:0007669"/>
    <property type="project" value="UniProtKB-SubCell"/>
</dbReference>
<keyword evidence="12" id="KW-1185">Reference proteome</keyword>
<comment type="similarity">
    <text evidence="2 8">Belongs to the EMP24/GP25L family.</text>
</comment>
<feature type="chain" id="PRO_5018561353" evidence="9">
    <location>
        <begin position="18"/>
        <end position="234"/>
    </location>
</feature>
<keyword evidence="4 9" id="KW-0732">Signal</keyword>
<evidence type="ECO:0000256" key="9">
    <source>
        <dbReference type="SAM" id="SignalP"/>
    </source>
</evidence>
<dbReference type="GeneTree" id="ENSGT00390000010961"/>
<evidence type="ECO:0000313" key="11">
    <source>
        <dbReference type="Ensembl" id="ENSMAMP00000033749.1"/>
    </source>
</evidence>
<evidence type="ECO:0000259" key="10">
    <source>
        <dbReference type="PROSITE" id="PS50866"/>
    </source>
</evidence>
<feature type="domain" description="GOLD" evidence="10">
    <location>
        <begin position="12"/>
        <end position="134"/>
    </location>
</feature>
<evidence type="ECO:0000256" key="1">
    <source>
        <dbReference type="ARBA" id="ARBA00004115"/>
    </source>
</evidence>
<evidence type="ECO:0000256" key="2">
    <source>
        <dbReference type="ARBA" id="ARBA00007104"/>
    </source>
</evidence>
<name>A0A3Q3NKF5_9TELE</name>
<keyword evidence="7" id="KW-0472">Membrane</keyword>
<keyword evidence="5" id="KW-0256">Endoplasmic reticulum</keyword>
<comment type="subcellular location">
    <subcellularLocation>
        <location evidence="1">Endoplasmic reticulum membrane</location>
        <topology evidence="1">Single-pass type I membrane protein</topology>
    </subcellularLocation>
    <subcellularLocation>
        <location evidence="8">Membrane</location>
        <topology evidence="8">Single-pass type I membrane protein</topology>
    </subcellularLocation>
</comment>
<sequence length="234" mass="26602">MLVCALLVVLSSPCVWARKSEPAFAEGGAGLFRGADRYDFAVEVLGAGMECFWHFAHQSGSFYLTYLVRWVTGMANNHRLLVTVSSPQGVVMASMNDAVGQMNFQTEVTGFYKICLGNHNNQFGGIRVFLNFGVVYEGFEESQRGMEEGGRVLNTTLTNIEESVQKLQNQIFHMWRHYNFARMRKGKDHYLLQSNLSYVNWWSATQSLVILLSGYLQLLVLKRLFRTDSSRPRC</sequence>
<keyword evidence="6" id="KW-1133">Transmembrane helix</keyword>